<name>A0A4Y2KGG2_ARAVE</name>
<protein>
    <submittedName>
        <fullName evidence="1">Uncharacterized protein</fullName>
    </submittedName>
</protein>
<gene>
    <name evidence="1" type="ORF">AVEN_5953_1</name>
    <name evidence="2" type="ORF">AVEN_89217_1</name>
</gene>
<reference evidence="1 3" key="1">
    <citation type="journal article" date="2019" name="Sci. Rep.">
        <title>Orb-weaving spider Araneus ventricosus genome elucidates the spidroin gene catalogue.</title>
        <authorList>
            <person name="Kono N."/>
            <person name="Nakamura H."/>
            <person name="Ohtoshi R."/>
            <person name="Moran D.A.P."/>
            <person name="Shinohara A."/>
            <person name="Yoshida Y."/>
            <person name="Fujiwara M."/>
            <person name="Mori M."/>
            <person name="Tomita M."/>
            <person name="Arakawa K."/>
        </authorList>
    </citation>
    <scope>NUCLEOTIDE SEQUENCE [LARGE SCALE GENOMIC DNA]</scope>
</reference>
<evidence type="ECO:0000313" key="3">
    <source>
        <dbReference type="Proteomes" id="UP000499080"/>
    </source>
</evidence>
<keyword evidence="3" id="KW-1185">Reference proteome</keyword>
<dbReference type="EMBL" id="BGPR01114402">
    <property type="protein sequence ID" value="GBN00870.1"/>
    <property type="molecule type" value="Genomic_DNA"/>
</dbReference>
<dbReference type="Proteomes" id="UP000499080">
    <property type="component" value="Unassembled WGS sequence"/>
</dbReference>
<dbReference type="AlphaFoldDB" id="A0A4Y2KGG2"/>
<proteinExistence type="predicted"/>
<sequence>MGIWEYSFKRITVPNHPNRQAHKHNFKNEFRPPTGVAPKTLSAVACPTGFKAYNRTEESAGVALKFGEEVTAQVPSSSSDRGSKL</sequence>
<evidence type="ECO:0000313" key="2">
    <source>
        <dbReference type="EMBL" id="GBN00870.1"/>
    </source>
</evidence>
<dbReference type="EMBL" id="BGPR01114394">
    <property type="protein sequence ID" value="GBN00846.1"/>
    <property type="molecule type" value="Genomic_DNA"/>
</dbReference>
<comment type="caution">
    <text evidence="1">The sequence shown here is derived from an EMBL/GenBank/DDBJ whole genome shotgun (WGS) entry which is preliminary data.</text>
</comment>
<accession>A0A4Y2KGG2</accession>
<organism evidence="1 3">
    <name type="scientific">Araneus ventricosus</name>
    <name type="common">Orbweaver spider</name>
    <name type="synonym">Epeira ventricosa</name>
    <dbReference type="NCBI Taxonomy" id="182803"/>
    <lineage>
        <taxon>Eukaryota</taxon>
        <taxon>Metazoa</taxon>
        <taxon>Ecdysozoa</taxon>
        <taxon>Arthropoda</taxon>
        <taxon>Chelicerata</taxon>
        <taxon>Arachnida</taxon>
        <taxon>Araneae</taxon>
        <taxon>Araneomorphae</taxon>
        <taxon>Entelegynae</taxon>
        <taxon>Araneoidea</taxon>
        <taxon>Araneidae</taxon>
        <taxon>Araneus</taxon>
    </lineage>
</organism>
<evidence type="ECO:0000313" key="1">
    <source>
        <dbReference type="EMBL" id="GBN00846.1"/>
    </source>
</evidence>